<dbReference type="GO" id="GO:0046872">
    <property type="term" value="F:metal ion binding"/>
    <property type="evidence" value="ECO:0007669"/>
    <property type="project" value="UniProtKB-KW"/>
</dbReference>
<evidence type="ECO:0000256" key="6">
    <source>
        <dbReference type="ARBA" id="ARBA00022833"/>
    </source>
</evidence>
<dbReference type="OrthoDB" id="6475849at2759"/>
<keyword evidence="6" id="KW-0862">Zinc</keyword>
<protein>
    <recommendedName>
        <fullName evidence="12">Endothelin-converting enzyme 1</fullName>
    </recommendedName>
</protein>
<dbReference type="EMBL" id="JAGPXD010000001">
    <property type="protein sequence ID" value="KAH7374875.1"/>
    <property type="molecule type" value="Genomic_DNA"/>
</dbReference>
<dbReference type="InterPro" id="IPR042089">
    <property type="entry name" value="Peptidase_M13_dom_2"/>
</dbReference>
<dbReference type="Proteomes" id="UP000813385">
    <property type="component" value="Unassembled WGS sequence"/>
</dbReference>
<evidence type="ECO:0000313" key="11">
    <source>
        <dbReference type="Proteomes" id="UP000813385"/>
    </source>
</evidence>
<feature type="domain" description="Peptidase M13 C-terminal" evidence="8">
    <location>
        <begin position="509"/>
        <end position="719"/>
    </location>
</feature>
<proteinExistence type="inferred from homology"/>
<dbReference type="PRINTS" id="PR00786">
    <property type="entry name" value="NEPRILYSIN"/>
</dbReference>
<comment type="caution">
    <text evidence="10">The sequence shown here is derived from an EMBL/GenBank/DDBJ whole genome shotgun (WGS) entry which is preliminary data.</text>
</comment>
<keyword evidence="5" id="KW-0378">Hydrolase</keyword>
<dbReference type="GO" id="GO:0005886">
    <property type="term" value="C:plasma membrane"/>
    <property type="evidence" value="ECO:0007669"/>
    <property type="project" value="TreeGrafter"/>
</dbReference>
<keyword evidence="4" id="KW-0479">Metal-binding</keyword>
<organism evidence="10 11">
    <name type="scientific">Plectosphaerella cucumerina</name>
    <dbReference type="NCBI Taxonomy" id="40658"/>
    <lineage>
        <taxon>Eukaryota</taxon>
        <taxon>Fungi</taxon>
        <taxon>Dikarya</taxon>
        <taxon>Ascomycota</taxon>
        <taxon>Pezizomycotina</taxon>
        <taxon>Sordariomycetes</taxon>
        <taxon>Hypocreomycetidae</taxon>
        <taxon>Glomerellales</taxon>
        <taxon>Plectosphaerellaceae</taxon>
        <taxon>Plectosphaerella</taxon>
    </lineage>
</organism>
<dbReference type="InterPro" id="IPR024079">
    <property type="entry name" value="MetalloPept_cat_dom_sf"/>
</dbReference>
<evidence type="ECO:0000256" key="7">
    <source>
        <dbReference type="ARBA" id="ARBA00023049"/>
    </source>
</evidence>
<name>A0A8K0TN50_9PEZI</name>
<dbReference type="Gene3D" id="3.40.390.10">
    <property type="entry name" value="Collagenase (Catalytic Domain)"/>
    <property type="match status" value="1"/>
</dbReference>
<dbReference type="InterPro" id="IPR018497">
    <property type="entry name" value="Peptidase_M13_C"/>
</dbReference>
<feature type="domain" description="Peptidase M13 N-terminal" evidence="9">
    <location>
        <begin position="32"/>
        <end position="442"/>
    </location>
</feature>
<keyword evidence="3" id="KW-0645">Protease</keyword>
<evidence type="ECO:0008006" key="12">
    <source>
        <dbReference type="Google" id="ProtNLM"/>
    </source>
</evidence>
<dbReference type="Gene3D" id="1.10.1380.10">
    <property type="entry name" value="Neutral endopeptidase , domain2"/>
    <property type="match status" value="1"/>
</dbReference>
<sequence length="724" mass="80648">MNPTNICLTPQCITTAATILQNLHPNYATIDPCTDFDQYVCGGFAKRVGGQDVQQANIHIIQTILENDSPPSLSTIHSSNNSNGIPRQGNEDELDIFEKLRQNYASCMDETTINREGREWIWSLISNVVDRFPLADGYTSNATMNDEDVDAFANATGYLASIGVSLFGDFSTFQDMENPDTIVPWYTPYSVYRFDRTLPVPHLPYSVVSTKAGAEVINATLFGLLPDPGANSLPANANPRLAGAIPQLTDAIPQLVEGIVTMTEAFAVIEQAASVEELSVFNETWQMSTVAEAARLAPALGIDKVINHLVPKGYHPDRMMLSFPSVYRNVSDIVASTPKAVLQAAMVLRIAEFYAPFISAPPTEDRRLNCIDYLDKSTPWILSKFFLDKTYSEKNQQAYTSVAESVKDVFVERVRNTSWLSEDSRVLATEKARDVQLNVGYPQEDPDARNATSLKEYYAGADITASWFANAMSLWKWDVKKSWDALLRPVNRLKWLESGVRSYTVNARASRENNMIMMPATFGNLPFFDPGLPLYSQYGRIGYIVGHEIVHNFDTVGMHIDKERTTKDWLSTDSAAAFAERTECIREQYSRVPVVLANGRVLTDPQSNKALHVNGNKTLSENIADQGGLSIAYEAWQKAEAASTRSTVHPLALPGLGAFNREQLFFITFGQTWCNRHTEEEVLGKVALDDHAPHFARTRITPMNVEGFKKAWQCEDSAPVCKVW</sequence>
<evidence type="ECO:0000256" key="3">
    <source>
        <dbReference type="ARBA" id="ARBA00022670"/>
    </source>
</evidence>
<evidence type="ECO:0000313" key="10">
    <source>
        <dbReference type="EMBL" id="KAH7374875.1"/>
    </source>
</evidence>
<dbReference type="InterPro" id="IPR008753">
    <property type="entry name" value="Peptidase_M13_N"/>
</dbReference>
<dbReference type="SUPFAM" id="SSF55486">
    <property type="entry name" value="Metalloproteases ('zincins'), catalytic domain"/>
    <property type="match status" value="1"/>
</dbReference>
<dbReference type="InterPro" id="IPR000718">
    <property type="entry name" value="Peptidase_M13"/>
</dbReference>
<dbReference type="PANTHER" id="PTHR11733:SF167">
    <property type="entry name" value="FI17812P1-RELATED"/>
    <property type="match status" value="1"/>
</dbReference>
<evidence type="ECO:0000256" key="4">
    <source>
        <dbReference type="ARBA" id="ARBA00022723"/>
    </source>
</evidence>
<dbReference type="CDD" id="cd08662">
    <property type="entry name" value="M13"/>
    <property type="match status" value="1"/>
</dbReference>
<comment type="similarity">
    <text evidence="2">Belongs to the peptidase M13 family.</text>
</comment>
<accession>A0A8K0TN50</accession>
<gene>
    <name evidence="10" type="ORF">B0T11DRAFT_334364</name>
</gene>
<keyword evidence="11" id="KW-1185">Reference proteome</keyword>
<dbReference type="Pfam" id="PF05649">
    <property type="entry name" value="Peptidase_M13_N"/>
    <property type="match status" value="1"/>
</dbReference>
<dbReference type="AlphaFoldDB" id="A0A8K0TN50"/>
<evidence type="ECO:0000256" key="1">
    <source>
        <dbReference type="ARBA" id="ARBA00001947"/>
    </source>
</evidence>
<evidence type="ECO:0000256" key="2">
    <source>
        <dbReference type="ARBA" id="ARBA00007357"/>
    </source>
</evidence>
<evidence type="ECO:0000256" key="5">
    <source>
        <dbReference type="ARBA" id="ARBA00022801"/>
    </source>
</evidence>
<keyword evidence="7" id="KW-0482">Metalloprotease</keyword>
<dbReference type="GO" id="GO:0004222">
    <property type="term" value="F:metalloendopeptidase activity"/>
    <property type="evidence" value="ECO:0007669"/>
    <property type="project" value="InterPro"/>
</dbReference>
<dbReference type="PANTHER" id="PTHR11733">
    <property type="entry name" value="ZINC METALLOPROTEASE FAMILY M13 NEPRILYSIN-RELATED"/>
    <property type="match status" value="1"/>
</dbReference>
<evidence type="ECO:0000259" key="9">
    <source>
        <dbReference type="Pfam" id="PF05649"/>
    </source>
</evidence>
<dbReference type="GO" id="GO:0016485">
    <property type="term" value="P:protein processing"/>
    <property type="evidence" value="ECO:0007669"/>
    <property type="project" value="TreeGrafter"/>
</dbReference>
<evidence type="ECO:0000259" key="8">
    <source>
        <dbReference type="Pfam" id="PF01431"/>
    </source>
</evidence>
<comment type="cofactor">
    <cofactor evidence="1">
        <name>Zn(2+)</name>
        <dbReference type="ChEBI" id="CHEBI:29105"/>
    </cofactor>
</comment>
<dbReference type="Pfam" id="PF01431">
    <property type="entry name" value="Peptidase_M13"/>
    <property type="match status" value="1"/>
</dbReference>
<dbReference type="PROSITE" id="PS51885">
    <property type="entry name" value="NEPRILYSIN"/>
    <property type="match status" value="1"/>
</dbReference>
<reference evidence="10" key="1">
    <citation type="journal article" date="2021" name="Nat. Commun.">
        <title>Genetic determinants of endophytism in the Arabidopsis root mycobiome.</title>
        <authorList>
            <person name="Mesny F."/>
            <person name="Miyauchi S."/>
            <person name="Thiergart T."/>
            <person name="Pickel B."/>
            <person name="Atanasova L."/>
            <person name="Karlsson M."/>
            <person name="Huettel B."/>
            <person name="Barry K.W."/>
            <person name="Haridas S."/>
            <person name="Chen C."/>
            <person name="Bauer D."/>
            <person name="Andreopoulos W."/>
            <person name="Pangilinan J."/>
            <person name="LaButti K."/>
            <person name="Riley R."/>
            <person name="Lipzen A."/>
            <person name="Clum A."/>
            <person name="Drula E."/>
            <person name="Henrissat B."/>
            <person name="Kohler A."/>
            <person name="Grigoriev I.V."/>
            <person name="Martin F.M."/>
            <person name="Hacquard S."/>
        </authorList>
    </citation>
    <scope>NUCLEOTIDE SEQUENCE</scope>
    <source>
        <strain evidence="10">MPI-CAGE-AT-0016</strain>
    </source>
</reference>